<organism evidence="1 2">
    <name type="scientific">His 2 virus</name>
    <name type="common">His2V</name>
    <name type="synonym">Haloarcula hispanica virus 2</name>
    <dbReference type="NCBI Taxonomy" id="128710"/>
    <lineage>
        <taxon>Viruses</taxon>
        <taxon>Monodnaviria</taxon>
        <taxon>Trapavirae</taxon>
        <taxon>Saleviricota</taxon>
        <taxon>Huolimaviricetes</taxon>
        <taxon>Haloruvirales</taxon>
        <taxon>Pleolipoviridae</taxon>
        <taxon>Gammapleolipovirus</taxon>
        <taxon>Gammapleolipovirus australiense</taxon>
        <taxon>Gammapleolipovirus His2</taxon>
    </lineage>
</organism>
<evidence type="ECO:0000313" key="1">
    <source>
        <dbReference type="EMBL" id="AAQ13778.1"/>
    </source>
</evidence>
<evidence type="ECO:0000313" key="2">
    <source>
        <dbReference type="Proteomes" id="UP000002259"/>
    </source>
</evidence>
<dbReference type="KEGG" id="vg:5142453"/>
<sequence length="35" mass="3918">MQSQKCECDKCGVVTRKGEMKTMQKTGNILCPTCH</sequence>
<dbReference type="GeneID" id="5142453"/>
<proteinExistence type="predicted"/>
<dbReference type="Proteomes" id="UP000002259">
    <property type="component" value="Segment"/>
</dbReference>
<dbReference type="EMBL" id="AF191797">
    <property type="protein sequence ID" value="AAQ13778.1"/>
    <property type="molecule type" value="Genomic_DNA"/>
</dbReference>
<reference evidence="1 2" key="1">
    <citation type="journal article" date="2006" name="Virology">
        <title>His1 and His2 are distantly related, spindle-shaped haloviruses belonging to the novel virus group, Salterprovirus.</title>
        <authorList>
            <person name="Bath C."/>
            <person name="Cukalac T."/>
            <person name="Porter K."/>
            <person name="Dyall-Smith M.L."/>
        </authorList>
    </citation>
    <scope>NUCLEOTIDE SEQUENCE</scope>
</reference>
<keyword evidence="2" id="KW-1185">Reference proteome</keyword>
<protein>
    <submittedName>
        <fullName evidence="1">Uncharacterized protein</fullName>
    </submittedName>
</protein>
<accession>Q25BE0</accession>
<name>Q25BE0_HIS2V</name>
<dbReference type="RefSeq" id="YP_529650.1">
    <property type="nucleotide sequence ID" value="NC_007918.1"/>
</dbReference>
<organismHost>
    <name type="scientific">Haloarcula hispanica</name>
    <dbReference type="NCBI Taxonomy" id="51589"/>
</organismHost>